<proteinExistence type="predicted"/>
<keyword evidence="6" id="KW-1185">Reference proteome</keyword>
<evidence type="ECO:0000256" key="2">
    <source>
        <dbReference type="ARBA" id="ARBA00022679"/>
    </source>
</evidence>
<dbReference type="Pfam" id="PF13439">
    <property type="entry name" value="Glyco_transf_4"/>
    <property type="match status" value="1"/>
</dbReference>
<dbReference type="GeneID" id="78371443"/>
<feature type="domain" description="Glycosyltransferase subfamily 4-like N-terminal" evidence="4">
    <location>
        <begin position="38"/>
        <end position="147"/>
    </location>
</feature>
<keyword evidence="1 5" id="KW-0328">Glycosyltransferase</keyword>
<dbReference type="AlphaFoldDB" id="A0A0D8FYY7"/>
<evidence type="ECO:0000313" key="5">
    <source>
        <dbReference type="EMBL" id="KJE78092.1"/>
    </source>
</evidence>
<protein>
    <submittedName>
        <fullName evidence="5">GDP-mannose-dependent alpha-(1-2)-phosphatidylinositol mannosyltransferase</fullName>
        <ecNumber evidence="5">2.4.1.57</ecNumber>
    </submittedName>
</protein>
<dbReference type="Proteomes" id="UP000032336">
    <property type="component" value="Unassembled WGS sequence"/>
</dbReference>
<evidence type="ECO:0000256" key="1">
    <source>
        <dbReference type="ARBA" id="ARBA00022676"/>
    </source>
</evidence>
<dbReference type="PANTHER" id="PTHR46401">
    <property type="entry name" value="GLYCOSYLTRANSFERASE WBBK-RELATED"/>
    <property type="match status" value="1"/>
</dbReference>
<dbReference type="RefSeq" id="WP_035388119.1">
    <property type="nucleotide sequence ID" value="NZ_JQKF01000001.1"/>
</dbReference>
<reference evidence="5 6" key="1">
    <citation type="submission" date="2015-01" db="EMBL/GenBank/DDBJ databases">
        <title>Draft genome of the acidophilic iron oxidizer Ferrimicrobium acidiphilum strain T23.</title>
        <authorList>
            <person name="Poehlein A."/>
            <person name="Eisen S."/>
            <person name="Schloemann M."/>
            <person name="Johnson B.D."/>
            <person name="Daniel R."/>
            <person name="Muehling M."/>
        </authorList>
    </citation>
    <scope>NUCLEOTIDE SEQUENCE [LARGE SCALE GENOMIC DNA]</scope>
    <source>
        <strain evidence="5 6">T23</strain>
    </source>
</reference>
<sequence length="344" mass="37792">MSESVSAHVRAAGFMISLRGHAQLHRALPKGVDYLNLALPARPLLASWQRWYQPDLRWLLRGYDVVHGTNFVVPPVKGTATVVTVHDLTPLLYPHFCRPEVLGFPTLVRHAISAGAIVHTPSEFVRAQVLDYFGIEPSRVVAIAHGVTPLVSNPSLPAIARQLDGRPYILAVSTLEPRKGLVYLVRAFERIASRHPDVRLVLTGQPGWGMDELLAEFRGPAVAERILLPGYVSDQERSWLLRNAHVFAYPSLYEGFGLPLLEAMSVGTPVVTTNIGAICEVVAEAAMMVPPRAVEELAQALEVLIDESETRAVMIERGYARAAQFSWKTNGEQMAALYARAAQG</sequence>
<accession>A0A0D8FYY7</accession>
<dbReference type="SUPFAM" id="SSF53756">
    <property type="entry name" value="UDP-Glycosyltransferase/glycogen phosphorylase"/>
    <property type="match status" value="1"/>
</dbReference>
<feature type="domain" description="Glycosyl transferase family 1" evidence="3">
    <location>
        <begin position="164"/>
        <end position="320"/>
    </location>
</feature>
<dbReference type="InterPro" id="IPR001296">
    <property type="entry name" value="Glyco_trans_1"/>
</dbReference>
<dbReference type="Pfam" id="PF00534">
    <property type="entry name" value="Glycos_transf_1"/>
    <property type="match status" value="1"/>
</dbReference>
<comment type="caution">
    <text evidence="5">The sequence shown here is derived from an EMBL/GenBank/DDBJ whole genome shotgun (WGS) entry which is preliminary data.</text>
</comment>
<organism evidence="5 6">
    <name type="scientific">Ferrimicrobium acidiphilum DSM 19497</name>
    <dbReference type="NCBI Taxonomy" id="1121877"/>
    <lineage>
        <taxon>Bacteria</taxon>
        <taxon>Bacillati</taxon>
        <taxon>Actinomycetota</taxon>
        <taxon>Acidimicrobiia</taxon>
        <taxon>Acidimicrobiales</taxon>
        <taxon>Acidimicrobiaceae</taxon>
        <taxon>Ferrimicrobium</taxon>
    </lineage>
</organism>
<dbReference type="PANTHER" id="PTHR46401:SF2">
    <property type="entry name" value="GLYCOSYLTRANSFERASE WBBK-RELATED"/>
    <property type="match status" value="1"/>
</dbReference>
<keyword evidence="2 5" id="KW-0808">Transferase</keyword>
<evidence type="ECO:0000313" key="6">
    <source>
        <dbReference type="Proteomes" id="UP000032336"/>
    </source>
</evidence>
<dbReference type="eggNOG" id="COG0438">
    <property type="taxonomic scope" value="Bacteria"/>
</dbReference>
<dbReference type="EMBL" id="JXUW01000001">
    <property type="protein sequence ID" value="KJE78092.1"/>
    <property type="molecule type" value="Genomic_DNA"/>
</dbReference>
<evidence type="ECO:0000259" key="4">
    <source>
        <dbReference type="Pfam" id="PF13439"/>
    </source>
</evidence>
<gene>
    <name evidence="5" type="primary">pimA1</name>
    <name evidence="5" type="ORF">FEAC_00840</name>
</gene>
<evidence type="ECO:0000259" key="3">
    <source>
        <dbReference type="Pfam" id="PF00534"/>
    </source>
</evidence>
<name>A0A0D8FYY7_9ACTN</name>
<dbReference type="OrthoDB" id="9801609at2"/>
<dbReference type="InterPro" id="IPR028098">
    <property type="entry name" value="Glyco_trans_4-like_N"/>
</dbReference>
<dbReference type="STRING" id="1121877.FEAC_00840"/>
<dbReference type="CDD" id="cd03809">
    <property type="entry name" value="GT4_MtfB-like"/>
    <property type="match status" value="1"/>
</dbReference>
<dbReference type="GO" id="GO:0009103">
    <property type="term" value="P:lipopolysaccharide biosynthetic process"/>
    <property type="evidence" value="ECO:0007669"/>
    <property type="project" value="TreeGrafter"/>
</dbReference>
<dbReference type="GO" id="GO:0016757">
    <property type="term" value="F:glycosyltransferase activity"/>
    <property type="evidence" value="ECO:0007669"/>
    <property type="project" value="UniProtKB-KW"/>
</dbReference>
<dbReference type="EC" id="2.4.1.57" evidence="5"/>
<dbReference type="Gene3D" id="3.40.50.2000">
    <property type="entry name" value="Glycogen Phosphorylase B"/>
    <property type="match status" value="2"/>
</dbReference>